<feature type="transmembrane region" description="Helical" evidence="1">
    <location>
        <begin position="173"/>
        <end position="193"/>
    </location>
</feature>
<evidence type="ECO:0000256" key="1">
    <source>
        <dbReference type="SAM" id="Phobius"/>
    </source>
</evidence>
<feature type="transmembrane region" description="Helical" evidence="1">
    <location>
        <begin position="143"/>
        <end position="161"/>
    </location>
</feature>
<dbReference type="InterPro" id="IPR029787">
    <property type="entry name" value="Nucleotide_cyclase"/>
</dbReference>
<organism evidence="3 4">
    <name type="scientific">Sharpea porci</name>
    <dbReference type="NCBI Taxonomy" id="2652286"/>
    <lineage>
        <taxon>Bacteria</taxon>
        <taxon>Bacillati</taxon>
        <taxon>Bacillota</taxon>
        <taxon>Erysipelotrichia</taxon>
        <taxon>Erysipelotrichales</taxon>
        <taxon>Coprobacillaceae</taxon>
        <taxon>Sharpea</taxon>
    </lineage>
</organism>
<sequence>MQTLNLGFMISSIIVAFFCLFFDGIRLHHTQHHRIYKMGTIIVLISAIMDFLASYISLTSKNTFWLNTTNNIYFLIHSALPPLFVAYIFTLSGKGYSFTRKQYYLFFLPFILLESCIICNIISPGNLLFMYDHDGNYMRGPLAYLIYADTVFYFIAIMITMYKTKDLFLKKNFNVLVNASIISIIGLIIQALFVSIRIELLSEAIACIGLLLSIENREMDIDQDTGLFNHKIFLYRINSLLKLNTHFELLSLRISNIKDYETLLSREEYQSLIMHIASFIQSLLLHNELGYYYDDGLFVIILFHNKIYRVSEILRLIQERMNKPFYTEHNEILVQSLIGSGSFPNKIKSLEAIQYILENTYSTTHLGCHYINYKILQNVYQEATLAPYIDLALKEHRFEVYFQPIIDLTKKRAIAGEALLRLKDEQGHYLNTEQVIRVAEKQGKIIAIGQQIFEIICQFISHIDMDALGLEYIEFNLSPAQLTYGQLTQSFSSILNKYHIDVKYLNMEITETENMDNSEMQEKMNDLKNLGFKFSLDDFGTGYSNLTRVFSGYYKNIKIDKSLLWESDGNKEQETILVNLIKSISQTDMSIIQEGVETTEQLERVQQAGAKMIQGYYFSKPLTANEFIDYLKRNLH</sequence>
<dbReference type="SUPFAM" id="SSF141868">
    <property type="entry name" value="EAL domain-like"/>
    <property type="match status" value="1"/>
</dbReference>
<dbReference type="Proteomes" id="UP000442619">
    <property type="component" value="Unassembled WGS sequence"/>
</dbReference>
<dbReference type="PROSITE" id="PS50883">
    <property type="entry name" value="EAL"/>
    <property type="match status" value="1"/>
</dbReference>
<dbReference type="RefSeq" id="WP_154517140.1">
    <property type="nucleotide sequence ID" value="NZ_VUNM01000022.1"/>
</dbReference>
<dbReference type="PANTHER" id="PTHR33121">
    <property type="entry name" value="CYCLIC DI-GMP PHOSPHODIESTERASE PDEF"/>
    <property type="match status" value="1"/>
</dbReference>
<feature type="transmembrane region" description="Helical" evidence="1">
    <location>
        <begin position="6"/>
        <end position="23"/>
    </location>
</feature>
<feature type="transmembrane region" description="Helical" evidence="1">
    <location>
        <begin position="35"/>
        <end position="57"/>
    </location>
</feature>
<feature type="transmembrane region" description="Helical" evidence="1">
    <location>
        <begin position="72"/>
        <end position="91"/>
    </location>
</feature>
<dbReference type="InterPro" id="IPR043128">
    <property type="entry name" value="Rev_trsase/Diguanyl_cyclase"/>
</dbReference>
<keyword evidence="1" id="KW-1133">Transmembrane helix</keyword>
<proteinExistence type="predicted"/>
<dbReference type="InterPro" id="IPR001633">
    <property type="entry name" value="EAL_dom"/>
</dbReference>
<dbReference type="Pfam" id="PF00563">
    <property type="entry name" value="EAL"/>
    <property type="match status" value="1"/>
</dbReference>
<dbReference type="SUPFAM" id="SSF55073">
    <property type="entry name" value="Nucleotide cyclase"/>
    <property type="match status" value="1"/>
</dbReference>
<evidence type="ECO:0000259" key="2">
    <source>
        <dbReference type="PROSITE" id="PS50883"/>
    </source>
</evidence>
<keyword evidence="4" id="KW-1185">Reference proteome</keyword>
<dbReference type="GO" id="GO:0071111">
    <property type="term" value="F:cyclic-guanylate-specific phosphodiesterase activity"/>
    <property type="evidence" value="ECO:0007669"/>
    <property type="project" value="InterPro"/>
</dbReference>
<dbReference type="CDD" id="cd01948">
    <property type="entry name" value="EAL"/>
    <property type="match status" value="1"/>
</dbReference>
<reference evidence="3 4" key="1">
    <citation type="submission" date="2019-08" db="EMBL/GenBank/DDBJ databases">
        <title>In-depth cultivation of the pig gut microbiome towards novel bacterial diversity and tailored functional studies.</title>
        <authorList>
            <person name="Wylensek D."/>
            <person name="Hitch T.C.A."/>
            <person name="Clavel T."/>
        </authorList>
    </citation>
    <scope>NUCLEOTIDE SEQUENCE [LARGE SCALE GENOMIC DNA]</scope>
    <source>
        <strain evidence="3 4">CA-Schmier-601-WT-3</strain>
    </source>
</reference>
<protein>
    <submittedName>
        <fullName evidence="3">EAL domain-containing protein</fullName>
    </submittedName>
</protein>
<feature type="domain" description="EAL" evidence="2">
    <location>
        <begin position="382"/>
        <end position="635"/>
    </location>
</feature>
<name>A0A844FWJ6_9FIRM</name>
<feature type="transmembrane region" description="Helical" evidence="1">
    <location>
        <begin position="103"/>
        <end position="123"/>
    </location>
</feature>
<comment type="caution">
    <text evidence="3">The sequence shown here is derived from an EMBL/GenBank/DDBJ whole genome shotgun (WGS) entry which is preliminary data.</text>
</comment>
<dbReference type="Pfam" id="PF00990">
    <property type="entry name" value="GGDEF"/>
    <property type="match status" value="1"/>
</dbReference>
<dbReference type="EMBL" id="VUNM01000022">
    <property type="protein sequence ID" value="MST89690.1"/>
    <property type="molecule type" value="Genomic_DNA"/>
</dbReference>
<evidence type="ECO:0000313" key="3">
    <source>
        <dbReference type="EMBL" id="MST89690.1"/>
    </source>
</evidence>
<dbReference type="InterPro" id="IPR035919">
    <property type="entry name" value="EAL_sf"/>
</dbReference>
<accession>A0A844FWJ6</accession>
<gene>
    <name evidence="3" type="ORF">FYJ79_08930</name>
</gene>
<evidence type="ECO:0000313" key="4">
    <source>
        <dbReference type="Proteomes" id="UP000442619"/>
    </source>
</evidence>
<dbReference type="AlphaFoldDB" id="A0A844FWJ6"/>
<dbReference type="InterPro" id="IPR000160">
    <property type="entry name" value="GGDEF_dom"/>
</dbReference>
<dbReference type="Gene3D" id="3.30.70.270">
    <property type="match status" value="1"/>
</dbReference>
<keyword evidence="1" id="KW-0812">Transmembrane</keyword>
<dbReference type="InterPro" id="IPR050706">
    <property type="entry name" value="Cyclic-di-GMP_PDE-like"/>
</dbReference>
<dbReference type="Gene3D" id="3.20.20.450">
    <property type="entry name" value="EAL domain"/>
    <property type="match status" value="1"/>
</dbReference>
<dbReference type="SMART" id="SM00052">
    <property type="entry name" value="EAL"/>
    <property type="match status" value="1"/>
</dbReference>
<dbReference type="PANTHER" id="PTHR33121:SF79">
    <property type="entry name" value="CYCLIC DI-GMP PHOSPHODIESTERASE PDED-RELATED"/>
    <property type="match status" value="1"/>
</dbReference>
<keyword evidence="1" id="KW-0472">Membrane</keyword>